<name>A0A011U159_9HYPH</name>
<feature type="domain" description="NusG-like N-terminal" evidence="2">
    <location>
        <begin position="1"/>
        <end position="99"/>
    </location>
</feature>
<dbReference type="InterPro" id="IPR036735">
    <property type="entry name" value="NGN_dom_sf"/>
</dbReference>
<dbReference type="STRING" id="69279.BG36_08320"/>
<dbReference type="GO" id="GO:0006354">
    <property type="term" value="P:DNA-templated transcription elongation"/>
    <property type="evidence" value="ECO:0007669"/>
    <property type="project" value="InterPro"/>
</dbReference>
<keyword evidence="1" id="KW-0804">Transcription</keyword>
<dbReference type="Proteomes" id="UP000019849">
    <property type="component" value="Unassembled WGS sequence"/>
</dbReference>
<dbReference type="Gene3D" id="3.30.70.940">
    <property type="entry name" value="NusG, N-terminal domain"/>
    <property type="match status" value="1"/>
</dbReference>
<dbReference type="PATRIC" id="fig|69279.3.peg.570"/>
<gene>
    <name evidence="3" type="ORF">BG36_08320</name>
    <name evidence="4" type="ORF">DES43_105148</name>
</gene>
<accession>A0A011U159</accession>
<dbReference type="AlphaFoldDB" id="A0A011U159"/>
<keyword evidence="6" id="KW-1185">Reference proteome</keyword>
<dbReference type="SUPFAM" id="SSF82679">
    <property type="entry name" value="N-utilization substance G protein NusG, N-terminal domain"/>
    <property type="match status" value="1"/>
</dbReference>
<evidence type="ECO:0000313" key="6">
    <source>
        <dbReference type="Proteomes" id="UP000294958"/>
    </source>
</evidence>
<organism evidence="3 5">
    <name type="scientific">Aquamicrobium defluvii</name>
    <dbReference type="NCBI Taxonomy" id="69279"/>
    <lineage>
        <taxon>Bacteria</taxon>
        <taxon>Pseudomonadati</taxon>
        <taxon>Pseudomonadota</taxon>
        <taxon>Alphaproteobacteria</taxon>
        <taxon>Hyphomicrobiales</taxon>
        <taxon>Phyllobacteriaceae</taxon>
        <taxon>Aquamicrobium</taxon>
    </lineage>
</organism>
<comment type="caution">
    <text evidence="3">The sequence shown here is derived from an EMBL/GenBank/DDBJ whole genome shotgun (WGS) entry which is preliminary data.</text>
</comment>
<dbReference type="Pfam" id="PF02357">
    <property type="entry name" value="NusG"/>
    <property type="match status" value="1"/>
</dbReference>
<reference evidence="4 6" key="2">
    <citation type="submission" date="2019-03" db="EMBL/GenBank/DDBJ databases">
        <title>Genomic Encyclopedia of Type Strains, Phase IV (KMG-IV): sequencing the most valuable type-strain genomes for metagenomic binning, comparative biology and taxonomic classification.</title>
        <authorList>
            <person name="Goeker M."/>
        </authorList>
    </citation>
    <scope>NUCLEOTIDE SEQUENCE [LARGE SCALE GENOMIC DNA]</scope>
    <source>
        <strain evidence="4 6">DSM 11603</strain>
    </source>
</reference>
<dbReference type="OrthoDB" id="9787731at2"/>
<dbReference type="SMART" id="SM00738">
    <property type="entry name" value="NGN"/>
    <property type="match status" value="1"/>
</dbReference>
<evidence type="ECO:0000313" key="3">
    <source>
        <dbReference type="EMBL" id="EXL10147.1"/>
    </source>
</evidence>
<proteinExistence type="predicted"/>
<evidence type="ECO:0000256" key="1">
    <source>
        <dbReference type="ARBA" id="ARBA00023163"/>
    </source>
</evidence>
<evidence type="ECO:0000313" key="5">
    <source>
        <dbReference type="Proteomes" id="UP000019849"/>
    </source>
</evidence>
<dbReference type="eggNOG" id="COG0250">
    <property type="taxonomic scope" value="Bacteria"/>
</dbReference>
<dbReference type="RefSeq" id="WP_051520366.1">
    <property type="nucleotide sequence ID" value="NZ_KK073878.1"/>
</dbReference>
<dbReference type="EMBL" id="JENY01000002">
    <property type="protein sequence ID" value="EXL10147.1"/>
    <property type="molecule type" value="Genomic_DNA"/>
</dbReference>
<evidence type="ECO:0000313" key="4">
    <source>
        <dbReference type="EMBL" id="TDR36481.1"/>
    </source>
</evidence>
<dbReference type="InterPro" id="IPR006645">
    <property type="entry name" value="NGN-like_dom"/>
</dbReference>
<dbReference type="EMBL" id="SNZF01000005">
    <property type="protein sequence ID" value="TDR36481.1"/>
    <property type="molecule type" value="Genomic_DNA"/>
</dbReference>
<evidence type="ECO:0000259" key="2">
    <source>
        <dbReference type="SMART" id="SM00738"/>
    </source>
</evidence>
<protein>
    <submittedName>
        <fullName evidence="4">Transcriptional antiterminator RfaH</fullName>
    </submittedName>
    <submittedName>
        <fullName evidence="3">Transcriptional regulator</fullName>
    </submittedName>
</protein>
<reference evidence="3 5" key="1">
    <citation type="submission" date="2014-02" db="EMBL/GenBank/DDBJ databases">
        <title>Aquamicrobium defluvii Genome sequencing.</title>
        <authorList>
            <person name="Wang X."/>
        </authorList>
    </citation>
    <scope>NUCLEOTIDE SEQUENCE [LARGE SCALE GENOMIC DNA]</scope>
    <source>
        <strain evidence="3 5">W13Z1</strain>
    </source>
</reference>
<dbReference type="HOGENOM" id="CLU_067287_5_0_5"/>
<dbReference type="Proteomes" id="UP000294958">
    <property type="component" value="Unassembled WGS sequence"/>
</dbReference>
<sequence>MSDWFVVATKPRKEAQAAFNLSNQGFYVFLPQMRKTIRHARRTFVGAVPLFPGYLFLEASSAGRWRSVNGTMGVKHILTGGEHPLAVEPGFVEALICKADSNGVIDLDPGFGSGDAVELLEGPFARRIGRLIDLDARGRASVLMEFLTGSVPVHTTVDNLARP</sequence>